<reference evidence="2" key="2">
    <citation type="journal article" date="2022" name="Sci. Rep.">
        <title>In silico prediction of the enzymes involved in the degradation of the herbicide molinate by Gulosibacter molinativorax ON4T.</title>
        <authorList>
            <person name="Lopes A.R."/>
            <person name="Bunin E."/>
            <person name="Viana A.T."/>
            <person name="Froufe H."/>
            <person name="Munoz-Merida A."/>
            <person name="Pinho D."/>
            <person name="Figueiredo J."/>
            <person name="Barroso C."/>
            <person name="Vaz-Moreira I."/>
            <person name="Bellanger X."/>
            <person name="Egas C."/>
            <person name="Nunes O.C."/>
        </authorList>
    </citation>
    <scope>NUCLEOTIDE SEQUENCE</scope>
    <source>
        <strain evidence="2">ON4</strain>
    </source>
</reference>
<organism evidence="2 3">
    <name type="scientific">Gulosibacter molinativorax</name>
    <dbReference type="NCBI Taxonomy" id="256821"/>
    <lineage>
        <taxon>Bacteria</taxon>
        <taxon>Bacillati</taxon>
        <taxon>Actinomycetota</taxon>
        <taxon>Actinomycetes</taxon>
        <taxon>Micrococcales</taxon>
        <taxon>Microbacteriaceae</taxon>
        <taxon>Gulosibacter</taxon>
    </lineage>
</organism>
<dbReference type="PANTHER" id="PTHR33744:SF7">
    <property type="entry name" value="PUCR FAMILY TRANSCRIPTIONAL REGULATOR"/>
    <property type="match status" value="1"/>
</dbReference>
<comment type="caution">
    <text evidence="2">The sequence shown here is derived from an EMBL/GenBank/DDBJ whole genome shotgun (WGS) entry which is preliminary data.</text>
</comment>
<dbReference type="Proteomes" id="UP001170379">
    <property type="component" value="Unassembled WGS sequence"/>
</dbReference>
<dbReference type="InterPro" id="IPR025736">
    <property type="entry name" value="PucR_C-HTH_dom"/>
</dbReference>
<dbReference type="InterPro" id="IPR042070">
    <property type="entry name" value="PucR_C-HTH_sf"/>
</dbReference>
<keyword evidence="3" id="KW-1185">Reference proteome</keyword>
<proteinExistence type="predicted"/>
<dbReference type="RefSeq" id="WP_051267010.1">
    <property type="nucleotide sequence ID" value="NZ_CP028426.1"/>
</dbReference>
<dbReference type="Gene3D" id="1.10.10.2840">
    <property type="entry name" value="PucR C-terminal helix-turn-helix domain"/>
    <property type="match status" value="1"/>
</dbReference>
<dbReference type="Pfam" id="PF13556">
    <property type="entry name" value="HTH_30"/>
    <property type="match status" value="1"/>
</dbReference>
<feature type="domain" description="PucR C-terminal helix-turn-helix" evidence="1">
    <location>
        <begin position="331"/>
        <end position="386"/>
    </location>
</feature>
<name>A0ABT7CA61_9MICO</name>
<evidence type="ECO:0000313" key="3">
    <source>
        <dbReference type="Proteomes" id="UP001170379"/>
    </source>
</evidence>
<evidence type="ECO:0000313" key="2">
    <source>
        <dbReference type="EMBL" id="MDJ1372078.1"/>
    </source>
</evidence>
<reference evidence="2" key="1">
    <citation type="submission" date="2018-03" db="EMBL/GenBank/DDBJ databases">
        <authorList>
            <person name="Nunes O.C."/>
            <person name="Lopes A.R."/>
            <person name="Froufe H."/>
            <person name="Munoz-Merida A."/>
            <person name="Barroso C."/>
            <person name="Egas C."/>
        </authorList>
    </citation>
    <scope>NUCLEOTIDE SEQUENCE</scope>
    <source>
        <strain evidence="2">ON4</strain>
    </source>
</reference>
<dbReference type="InterPro" id="IPR051448">
    <property type="entry name" value="CdaR-like_regulators"/>
</dbReference>
<dbReference type="PANTHER" id="PTHR33744">
    <property type="entry name" value="CARBOHYDRATE DIACID REGULATOR"/>
    <property type="match status" value="1"/>
</dbReference>
<accession>A0ABT7CA61</accession>
<protein>
    <submittedName>
        <fullName evidence="2">PucR family transcriptional regulator</fullName>
    </submittedName>
</protein>
<gene>
    <name evidence="2" type="ORF">C7K25_11975</name>
</gene>
<dbReference type="EMBL" id="PXVD01000019">
    <property type="protein sequence ID" value="MDJ1372078.1"/>
    <property type="molecule type" value="Genomic_DNA"/>
</dbReference>
<sequence>MTVPLPPSAEFERLRSALDITHSLISAISSTDPLPALASRLSVLCQGSATIYSSEGAIVASSGEAPTHLIWQEVTNTNLNDLEFEVGRWHVLTRRVSLQDSVHVIAISSRGPETLARIGELLLDSSERLLGAVHGIRYGASQRDRRDNEQLLAALHDGMVPAREHRFWGRISQFRFPAYAPVRSVELDPFDTSSATEDHISELVGRARTENLPLLAMLRRATIDAPATVSALISDSPAGEQWLKQAAESFLVGVSEPTTALSQIPQSVREAETALDIARSWSASSDPLVRPAPAFIDRIDLSTWLLSQADRHQLKARIERTLSPIDSHQIRETLLAYFASDQSISRTAEALFVHPNTVRYRLARVEDSIGEPLASASATANLILALYPALIGNVVTKPDGEAPT</sequence>
<evidence type="ECO:0000259" key="1">
    <source>
        <dbReference type="Pfam" id="PF13556"/>
    </source>
</evidence>